<dbReference type="AlphaFoldDB" id="A0A2H1VEA0"/>
<sequence>MVCRALLARDKDARSRRVHPLTSEWLFFISRAFRKFLGSSIESGIVPSIWQKAHPLLQGTYNINDEKWGDEIIQLLLSSWARREDEHILVYSTRDKGQIAWRGNRSRSYRAITAARDQYVTSTSTYFLLS</sequence>
<dbReference type="EMBL" id="ODYU01002063">
    <property type="protein sequence ID" value="SOQ39106.1"/>
    <property type="molecule type" value="Genomic_DNA"/>
</dbReference>
<reference evidence="1" key="1">
    <citation type="submission" date="2016-07" db="EMBL/GenBank/DDBJ databases">
        <authorList>
            <person name="Bretaudeau A."/>
        </authorList>
    </citation>
    <scope>NUCLEOTIDE SEQUENCE</scope>
    <source>
        <strain evidence="1">Rice</strain>
        <tissue evidence="1">Whole body</tissue>
    </source>
</reference>
<gene>
    <name evidence="1" type="ORF">SFRICE_005449</name>
</gene>
<protein>
    <submittedName>
        <fullName evidence="1">SFRICE_005449</fullName>
    </submittedName>
</protein>
<proteinExistence type="predicted"/>
<evidence type="ECO:0000313" key="1">
    <source>
        <dbReference type="EMBL" id="SOQ39106.1"/>
    </source>
</evidence>
<name>A0A2H1VEA0_SPOFR</name>
<accession>A0A2H1VEA0</accession>
<organism evidence="1">
    <name type="scientific">Spodoptera frugiperda</name>
    <name type="common">Fall armyworm</name>
    <dbReference type="NCBI Taxonomy" id="7108"/>
    <lineage>
        <taxon>Eukaryota</taxon>
        <taxon>Metazoa</taxon>
        <taxon>Ecdysozoa</taxon>
        <taxon>Arthropoda</taxon>
        <taxon>Hexapoda</taxon>
        <taxon>Insecta</taxon>
        <taxon>Pterygota</taxon>
        <taxon>Neoptera</taxon>
        <taxon>Endopterygota</taxon>
        <taxon>Lepidoptera</taxon>
        <taxon>Glossata</taxon>
        <taxon>Ditrysia</taxon>
        <taxon>Noctuoidea</taxon>
        <taxon>Noctuidae</taxon>
        <taxon>Amphipyrinae</taxon>
        <taxon>Spodoptera</taxon>
    </lineage>
</organism>